<dbReference type="EMBL" id="GBRH01232751">
    <property type="protein sequence ID" value="JAD65144.1"/>
    <property type="molecule type" value="Transcribed_RNA"/>
</dbReference>
<evidence type="ECO:0000313" key="1">
    <source>
        <dbReference type="EMBL" id="JAD65144.1"/>
    </source>
</evidence>
<proteinExistence type="predicted"/>
<protein>
    <submittedName>
        <fullName evidence="1">Uncharacterized protein</fullName>
    </submittedName>
</protein>
<organism evidence="1">
    <name type="scientific">Arundo donax</name>
    <name type="common">Giant reed</name>
    <name type="synonym">Donax arundinaceus</name>
    <dbReference type="NCBI Taxonomy" id="35708"/>
    <lineage>
        <taxon>Eukaryota</taxon>
        <taxon>Viridiplantae</taxon>
        <taxon>Streptophyta</taxon>
        <taxon>Embryophyta</taxon>
        <taxon>Tracheophyta</taxon>
        <taxon>Spermatophyta</taxon>
        <taxon>Magnoliopsida</taxon>
        <taxon>Liliopsida</taxon>
        <taxon>Poales</taxon>
        <taxon>Poaceae</taxon>
        <taxon>PACMAD clade</taxon>
        <taxon>Arundinoideae</taxon>
        <taxon>Arundineae</taxon>
        <taxon>Arundo</taxon>
    </lineage>
</organism>
<accession>A0A0A9BMJ0</accession>
<reference evidence="1" key="1">
    <citation type="submission" date="2014-09" db="EMBL/GenBank/DDBJ databases">
        <authorList>
            <person name="Magalhaes I.L.F."/>
            <person name="Oliveira U."/>
            <person name="Santos F.R."/>
            <person name="Vidigal T.H.D.A."/>
            <person name="Brescovit A.D."/>
            <person name="Santos A.J."/>
        </authorList>
    </citation>
    <scope>NUCLEOTIDE SEQUENCE</scope>
    <source>
        <tissue evidence="1">Shoot tissue taken approximately 20 cm above the soil surface</tissue>
    </source>
</reference>
<reference evidence="1" key="2">
    <citation type="journal article" date="2015" name="Data Brief">
        <title>Shoot transcriptome of the giant reed, Arundo donax.</title>
        <authorList>
            <person name="Barrero R.A."/>
            <person name="Guerrero F.D."/>
            <person name="Moolhuijzen P."/>
            <person name="Goolsby J.A."/>
            <person name="Tidwell J."/>
            <person name="Bellgard S.E."/>
            <person name="Bellgard M.I."/>
        </authorList>
    </citation>
    <scope>NUCLEOTIDE SEQUENCE</scope>
    <source>
        <tissue evidence="1">Shoot tissue taken approximately 20 cm above the soil surface</tissue>
    </source>
</reference>
<sequence>MSISPCNRSASIEQLWQQLALHLLPWQLSLIKLSSLAPTRTLFQQTCDPVCVSRIRWILLRERR</sequence>
<dbReference type="AlphaFoldDB" id="A0A0A9BMJ0"/>
<name>A0A0A9BMJ0_ARUDO</name>